<keyword evidence="1" id="KW-1133">Transmembrane helix</keyword>
<dbReference type="Proteomes" id="UP000473325">
    <property type="component" value="Unassembled WGS sequence"/>
</dbReference>
<comment type="caution">
    <text evidence="2">The sequence shown here is derived from an EMBL/GenBank/DDBJ whole genome shotgun (WGS) entry which is preliminary data.</text>
</comment>
<evidence type="ECO:0000313" key="2">
    <source>
        <dbReference type="EMBL" id="MXG90455.1"/>
    </source>
</evidence>
<feature type="transmembrane region" description="Helical" evidence="1">
    <location>
        <begin position="6"/>
        <end position="35"/>
    </location>
</feature>
<keyword evidence="1" id="KW-0812">Transmembrane</keyword>
<sequence length="88" mass="9109">MDHPQATTVLVLGIVSLVVCGLAGPFAWIMGNRVVREIDASGGRWGGRSTANIGRILGIIASVLLGLVVLFFVGIFIFAIAVGTTTSP</sequence>
<keyword evidence="1" id="KW-0472">Membrane</keyword>
<keyword evidence="3" id="KW-1185">Reference proteome</keyword>
<protein>
    <submittedName>
        <fullName evidence="2">DUF4190 domain-containing protein</fullName>
    </submittedName>
</protein>
<evidence type="ECO:0000256" key="1">
    <source>
        <dbReference type="SAM" id="Phobius"/>
    </source>
</evidence>
<dbReference type="AlphaFoldDB" id="A0A6L7F098"/>
<feature type="transmembrane region" description="Helical" evidence="1">
    <location>
        <begin position="56"/>
        <end position="82"/>
    </location>
</feature>
<name>A0A6L7F098_9ACTN</name>
<reference evidence="2 3" key="1">
    <citation type="submission" date="2019-12" db="EMBL/GenBank/DDBJ databases">
        <authorList>
            <person name="Kun Z."/>
        </authorList>
    </citation>
    <scope>NUCLEOTIDE SEQUENCE [LARGE SCALE GENOMIC DNA]</scope>
    <source>
        <strain evidence="2 3">YIM 123512</strain>
    </source>
</reference>
<evidence type="ECO:0000313" key="3">
    <source>
        <dbReference type="Proteomes" id="UP000473325"/>
    </source>
</evidence>
<organism evidence="2 3">
    <name type="scientific">Nocardioides flavescens</name>
    <dbReference type="NCBI Taxonomy" id="2691959"/>
    <lineage>
        <taxon>Bacteria</taxon>
        <taxon>Bacillati</taxon>
        <taxon>Actinomycetota</taxon>
        <taxon>Actinomycetes</taxon>
        <taxon>Propionibacteriales</taxon>
        <taxon>Nocardioidaceae</taxon>
        <taxon>Nocardioides</taxon>
    </lineage>
</organism>
<dbReference type="EMBL" id="WUEK01000007">
    <property type="protein sequence ID" value="MXG90455.1"/>
    <property type="molecule type" value="Genomic_DNA"/>
</dbReference>
<gene>
    <name evidence="2" type="ORF">GRQ65_12950</name>
</gene>
<proteinExistence type="predicted"/>
<accession>A0A6L7F098</accession>